<dbReference type="Proteomes" id="UP000182517">
    <property type="component" value="Chromosome"/>
</dbReference>
<dbReference type="OrthoDB" id="9768187at2"/>
<dbReference type="RefSeq" id="WP_072284899.1">
    <property type="nucleotide sequence ID" value="NZ_CP015519.1"/>
</dbReference>
<dbReference type="GO" id="GO:0008360">
    <property type="term" value="P:regulation of cell shape"/>
    <property type="evidence" value="ECO:0007669"/>
    <property type="project" value="UniProtKB-KW"/>
</dbReference>
<dbReference type="GO" id="GO:0051301">
    <property type="term" value="P:cell division"/>
    <property type="evidence" value="ECO:0007669"/>
    <property type="project" value="UniProtKB-KW"/>
</dbReference>
<dbReference type="EMBL" id="CP015519">
    <property type="protein sequence ID" value="APG28876.1"/>
    <property type="molecule type" value="Genomic_DNA"/>
</dbReference>
<dbReference type="NCBIfam" id="TIGR02614">
    <property type="entry name" value="ftsW"/>
    <property type="match status" value="1"/>
</dbReference>
<evidence type="ECO:0000313" key="23">
    <source>
        <dbReference type="Proteomes" id="UP000182517"/>
    </source>
</evidence>
<keyword evidence="5" id="KW-0328">Glycosyltransferase</keyword>
<evidence type="ECO:0000256" key="18">
    <source>
        <dbReference type="ARBA" id="ARBA00041418"/>
    </source>
</evidence>
<dbReference type="PANTHER" id="PTHR30474:SF2">
    <property type="entry name" value="PEPTIDOGLYCAN GLYCOSYLTRANSFERASE FTSW-RELATED"/>
    <property type="match status" value="1"/>
</dbReference>
<dbReference type="InterPro" id="IPR018365">
    <property type="entry name" value="Cell_cycle_FtsW-rel_CS"/>
</dbReference>
<dbReference type="GO" id="GO:0009252">
    <property type="term" value="P:peptidoglycan biosynthetic process"/>
    <property type="evidence" value="ECO:0007669"/>
    <property type="project" value="UniProtKB-KW"/>
</dbReference>
<evidence type="ECO:0000256" key="11">
    <source>
        <dbReference type="ARBA" id="ARBA00023136"/>
    </source>
</evidence>
<keyword evidence="10 21" id="KW-1133">Transmembrane helix</keyword>
<evidence type="ECO:0000256" key="12">
    <source>
        <dbReference type="ARBA" id="ARBA00023306"/>
    </source>
</evidence>
<dbReference type="AlphaFoldDB" id="A0A1L3GSF2"/>
<keyword evidence="9" id="KW-0573">Peptidoglycan synthesis</keyword>
<dbReference type="KEGG" id="pef:A7E78_14175"/>
<comment type="subcellular location">
    <subcellularLocation>
        <location evidence="1">Cell membrane</location>
        <topology evidence="1">Multi-pass membrane protein</topology>
    </subcellularLocation>
</comment>
<keyword evidence="8" id="KW-0133">Cell shape</keyword>
<dbReference type="PROSITE" id="PS00428">
    <property type="entry name" value="FTSW_RODA_SPOVE"/>
    <property type="match status" value="1"/>
</dbReference>
<keyword evidence="3" id="KW-1003">Cell membrane</keyword>
<evidence type="ECO:0000313" key="22">
    <source>
        <dbReference type="EMBL" id="APG28876.1"/>
    </source>
</evidence>
<feature type="transmembrane region" description="Helical" evidence="21">
    <location>
        <begin position="12"/>
        <end position="29"/>
    </location>
</feature>
<evidence type="ECO:0000256" key="8">
    <source>
        <dbReference type="ARBA" id="ARBA00022960"/>
    </source>
</evidence>
<dbReference type="InterPro" id="IPR013437">
    <property type="entry name" value="FtsW"/>
</dbReference>
<evidence type="ECO:0000256" key="9">
    <source>
        <dbReference type="ARBA" id="ARBA00022984"/>
    </source>
</evidence>
<dbReference type="GO" id="GO:0071555">
    <property type="term" value="P:cell wall organization"/>
    <property type="evidence" value="ECO:0007669"/>
    <property type="project" value="UniProtKB-KW"/>
</dbReference>
<dbReference type="EC" id="2.4.99.28" evidence="19"/>
<gene>
    <name evidence="22" type="ORF">A7E78_14175</name>
</gene>
<organism evidence="22 23">
    <name type="scientific">Syntrophotalea acetylenivorans</name>
    <dbReference type="NCBI Taxonomy" id="1842532"/>
    <lineage>
        <taxon>Bacteria</taxon>
        <taxon>Pseudomonadati</taxon>
        <taxon>Thermodesulfobacteriota</taxon>
        <taxon>Desulfuromonadia</taxon>
        <taxon>Desulfuromonadales</taxon>
        <taxon>Syntrophotaleaceae</taxon>
        <taxon>Syntrophotalea</taxon>
    </lineage>
</organism>
<evidence type="ECO:0000256" key="21">
    <source>
        <dbReference type="SAM" id="Phobius"/>
    </source>
</evidence>
<keyword evidence="23" id="KW-1185">Reference proteome</keyword>
<feature type="transmembrane region" description="Helical" evidence="21">
    <location>
        <begin position="138"/>
        <end position="157"/>
    </location>
</feature>
<comment type="pathway">
    <text evidence="2">Cell wall biogenesis; peptidoglycan biosynthesis.</text>
</comment>
<evidence type="ECO:0000256" key="17">
    <source>
        <dbReference type="ARBA" id="ARBA00041185"/>
    </source>
</evidence>
<feature type="transmembrane region" description="Helical" evidence="21">
    <location>
        <begin position="49"/>
        <end position="67"/>
    </location>
</feature>
<feature type="transmembrane region" description="Helical" evidence="21">
    <location>
        <begin position="187"/>
        <end position="206"/>
    </location>
</feature>
<evidence type="ECO:0000256" key="2">
    <source>
        <dbReference type="ARBA" id="ARBA00004752"/>
    </source>
</evidence>
<dbReference type="GO" id="GO:0015648">
    <property type="term" value="F:lipid-linked peptidoglycan transporter activity"/>
    <property type="evidence" value="ECO:0007669"/>
    <property type="project" value="TreeGrafter"/>
</dbReference>
<evidence type="ECO:0000256" key="6">
    <source>
        <dbReference type="ARBA" id="ARBA00022679"/>
    </source>
</evidence>
<protein>
    <recommendedName>
        <fullName evidence="17">Probable peptidoglycan glycosyltransferase FtsW</fullName>
        <ecNumber evidence="19">2.4.99.28</ecNumber>
    </recommendedName>
    <alternativeName>
        <fullName evidence="18">Cell division protein FtsW</fullName>
    </alternativeName>
    <alternativeName>
        <fullName evidence="15">Cell wall polymerase</fullName>
    </alternativeName>
    <alternativeName>
        <fullName evidence="14">Peptidoglycan polymerase</fullName>
    </alternativeName>
</protein>
<evidence type="ECO:0000256" key="14">
    <source>
        <dbReference type="ARBA" id="ARBA00032370"/>
    </source>
</evidence>
<evidence type="ECO:0000256" key="7">
    <source>
        <dbReference type="ARBA" id="ARBA00022692"/>
    </source>
</evidence>
<evidence type="ECO:0000256" key="15">
    <source>
        <dbReference type="ARBA" id="ARBA00033270"/>
    </source>
</evidence>
<evidence type="ECO:0000256" key="3">
    <source>
        <dbReference type="ARBA" id="ARBA00022475"/>
    </source>
</evidence>
<dbReference type="Pfam" id="PF01098">
    <property type="entry name" value="FTSW_RODA_SPOVE"/>
    <property type="match status" value="1"/>
</dbReference>
<name>A0A1L3GSF2_9BACT</name>
<comment type="catalytic activity">
    <reaction evidence="20">
        <text>[GlcNAc-(1-&gt;4)-Mur2Ac(oyl-L-Ala-gamma-D-Glu-L-Lys-D-Ala-D-Ala)](n)-di-trans,octa-cis-undecaprenyl diphosphate + beta-D-GlcNAc-(1-&gt;4)-Mur2Ac(oyl-L-Ala-gamma-D-Glu-L-Lys-D-Ala-D-Ala)-di-trans,octa-cis-undecaprenyl diphosphate = [GlcNAc-(1-&gt;4)-Mur2Ac(oyl-L-Ala-gamma-D-Glu-L-Lys-D-Ala-D-Ala)](n+1)-di-trans,octa-cis-undecaprenyl diphosphate + di-trans,octa-cis-undecaprenyl diphosphate + H(+)</text>
        <dbReference type="Rhea" id="RHEA:23708"/>
        <dbReference type="Rhea" id="RHEA-COMP:9602"/>
        <dbReference type="Rhea" id="RHEA-COMP:9603"/>
        <dbReference type="ChEBI" id="CHEBI:15378"/>
        <dbReference type="ChEBI" id="CHEBI:58405"/>
        <dbReference type="ChEBI" id="CHEBI:60033"/>
        <dbReference type="ChEBI" id="CHEBI:78435"/>
        <dbReference type="EC" id="2.4.99.28"/>
    </reaction>
</comment>
<evidence type="ECO:0000256" key="16">
    <source>
        <dbReference type="ARBA" id="ARBA00038053"/>
    </source>
</evidence>
<dbReference type="InterPro" id="IPR001182">
    <property type="entry name" value="FtsW/RodA"/>
</dbReference>
<feature type="transmembrane region" description="Helical" evidence="21">
    <location>
        <begin position="335"/>
        <end position="359"/>
    </location>
</feature>
<dbReference type="STRING" id="1842532.A7E78_14175"/>
<evidence type="ECO:0000256" key="1">
    <source>
        <dbReference type="ARBA" id="ARBA00004651"/>
    </source>
</evidence>
<evidence type="ECO:0000256" key="19">
    <source>
        <dbReference type="ARBA" id="ARBA00044770"/>
    </source>
</evidence>
<keyword evidence="7 21" id="KW-0812">Transmembrane</keyword>
<dbReference type="PANTHER" id="PTHR30474">
    <property type="entry name" value="CELL CYCLE PROTEIN"/>
    <property type="match status" value="1"/>
</dbReference>
<feature type="transmembrane region" description="Helical" evidence="21">
    <location>
        <begin position="74"/>
        <end position="97"/>
    </location>
</feature>
<sequence length="368" mass="39984">MTLQRGYDHTILVLAVALTCFGLVMVYSSSSVMAVGKYQDGFHFLKRQGIFALAGLVLLAGFMRFDYHRWRKLAVPGLICSALALILVLVPGVGAQVNGACRWIRLPGFNFQPAEAVKLAMVVYVAHSLAKKQDKVKTFKLGILPYMIVLSLLLGLLLLQPDLGSALTLAIVAGLMLLAAGTRISHLLYIVLLSLPFLYYAVWHVAYRRRRIMAFLDPWQDPTDTGFQIIQSLIAFGTGGFFGNGLGEGKQKLYYLPEAHTDFIFSVVGEELGFAGVLVITAMFLMLVLRGLRTALQAPDDFGRHLAFGITTLLGLEAFINIAVVMGLLPTKGLALPFVSYGGTSLLVTMVAVGILLNVSSQTKEGTP</sequence>
<keyword evidence="6" id="KW-0808">Transferase</keyword>
<accession>A0A1L3GSF2</accession>
<keyword evidence="13" id="KW-0961">Cell wall biogenesis/degradation</keyword>
<dbReference type="GO" id="GO:0032153">
    <property type="term" value="C:cell division site"/>
    <property type="evidence" value="ECO:0007669"/>
    <property type="project" value="TreeGrafter"/>
</dbReference>
<evidence type="ECO:0000256" key="13">
    <source>
        <dbReference type="ARBA" id="ARBA00023316"/>
    </source>
</evidence>
<evidence type="ECO:0000256" key="20">
    <source>
        <dbReference type="ARBA" id="ARBA00049902"/>
    </source>
</evidence>
<proteinExistence type="inferred from homology"/>
<keyword evidence="11 21" id="KW-0472">Membrane</keyword>
<feature type="transmembrane region" description="Helical" evidence="21">
    <location>
        <begin position="163"/>
        <end position="180"/>
    </location>
</feature>
<reference evidence="22 23" key="1">
    <citation type="journal article" date="2017" name="Genome Announc.">
        <title>Complete Genome Sequences of Two Acetylene-Fermenting Pelobacter acetylenicus Strains.</title>
        <authorList>
            <person name="Sutton J.M."/>
            <person name="Baesman S.M."/>
            <person name="Fierst J.L."/>
            <person name="Poret-Peterson A.T."/>
            <person name="Oremland R.S."/>
            <person name="Dunlap D.S."/>
            <person name="Akob D.M."/>
        </authorList>
    </citation>
    <scope>NUCLEOTIDE SEQUENCE [LARGE SCALE GENOMIC DNA]</scope>
    <source>
        <strain evidence="22 23">SFB93</strain>
    </source>
</reference>
<evidence type="ECO:0000256" key="5">
    <source>
        <dbReference type="ARBA" id="ARBA00022676"/>
    </source>
</evidence>
<evidence type="ECO:0000256" key="4">
    <source>
        <dbReference type="ARBA" id="ARBA00022618"/>
    </source>
</evidence>
<keyword evidence="12" id="KW-0131">Cell cycle</keyword>
<comment type="similarity">
    <text evidence="16">Belongs to the SEDS family. FtsW subfamily.</text>
</comment>
<feature type="transmembrane region" description="Helical" evidence="21">
    <location>
        <begin position="272"/>
        <end position="293"/>
    </location>
</feature>
<keyword evidence="4 22" id="KW-0132">Cell division</keyword>
<evidence type="ECO:0000256" key="10">
    <source>
        <dbReference type="ARBA" id="ARBA00022989"/>
    </source>
</evidence>
<dbReference type="GO" id="GO:0008955">
    <property type="term" value="F:peptidoglycan glycosyltransferase activity"/>
    <property type="evidence" value="ECO:0007669"/>
    <property type="project" value="UniProtKB-EC"/>
</dbReference>
<feature type="transmembrane region" description="Helical" evidence="21">
    <location>
        <begin position="305"/>
        <end position="329"/>
    </location>
</feature>
<dbReference type="GO" id="GO:0005886">
    <property type="term" value="C:plasma membrane"/>
    <property type="evidence" value="ECO:0007669"/>
    <property type="project" value="UniProtKB-SubCell"/>
</dbReference>